<gene>
    <name evidence="2" type="ORF">JR316_007902</name>
</gene>
<reference evidence="2" key="1">
    <citation type="submission" date="2021-02" db="EMBL/GenBank/DDBJ databases">
        <title>Psilocybe cubensis genome.</title>
        <authorList>
            <person name="Mckernan K.J."/>
            <person name="Crawford S."/>
            <person name="Trippe A."/>
            <person name="Kane L.T."/>
            <person name="Mclaughlin S."/>
        </authorList>
    </citation>
    <scope>NUCLEOTIDE SEQUENCE [LARGE SCALE GENOMIC DNA]</scope>
    <source>
        <strain evidence="2">MGC-MH-2018</strain>
    </source>
</reference>
<comment type="caution">
    <text evidence="2">The sequence shown here is derived from an EMBL/GenBank/DDBJ whole genome shotgun (WGS) entry which is preliminary data.</text>
</comment>
<proteinExistence type="predicted"/>
<feature type="region of interest" description="Disordered" evidence="1">
    <location>
        <begin position="135"/>
        <end position="178"/>
    </location>
</feature>
<feature type="compositionally biased region" description="Basic residues" evidence="1">
    <location>
        <begin position="144"/>
        <end position="153"/>
    </location>
</feature>
<dbReference type="OrthoDB" id="2687259at2759"/>
<accession>A0A8H7XX47</accession>
<organism evidence="2">
    <name type="scientific">Psilocybe cubensis</name>
    <name type="common">Psychedelic mushroom</name>
    <name type="synonym">Stropharia cubensis</name>
    <dbReference type="NCBI Taxonomy" id="181762"/>
    <lineage>
        <taxon>Eukaryota</taxon>
        <taxon>Fungi</taxon>
        <taxon>Dikarya</taxon>
        <taxon>Basidiomycota</taxon>
        <taxon>Agaricomycotina</taxon>
        <taxon>Agaricomycetes</taxon>
        <taxon>Agaricomycetidae</taxon>
        <taxon>Agaricales</taxon>
        <taxon>Agaricineae</taxon>
        <taxon>Strophariaceae</taxon>
        <taxon>Psilocybe</taxon>
    </lineage>
</organism>
<feature type="region of interest" description="Disordered" evidence="1">
    <location>
        <begin position="53"/>
        <end position="122"/>
    </location>
</feature>
<sequence>MVVCDGCSKSFKGFQGLTAHRKQCAATKISSNHIIRNAAKAFKMKSNLQHSINKSAARPASPMEAESSEMGGQRSKATKKPSPPPQVLESEHSEDVTMDICRPDSPDLPAPAFIPPPTRSGRVRQFPRQFADMLPNSTTQLPHMPKRPPRPPARHAATTALPSTERESESNTPISYRKTEPNDFGLFRVYPIIPTKQVDEHEDIDNLCDSPGLATSSDPQHRCWWKSFGIKNTEDIQKHPGGIFAPFLNATVFRLFNWFYSGSVLKSVKELDRLVKEVILAEDFNPVHLKNFNVQRELDRLDADDAQTSPFASEGGWNTSSVNISMPCENVSHISEASAPVLEVPNVYHRSLVEVITSAFKDSTSKQFHFTPFRLFWQPSPDVEPERVITELYNSEAFLGEYEQITRKLKPTPPGTVHIETCIAAMMLWSDSTHLASFGDASLWPLYLYFGNQSQYFRSKPNNFAAHHVAYIPSLPDNLQDIYMEAYNGAAASEETIRNMKRDLMHAVWLLLLDGEFMDAYENGILIKCTDGITRRVFPRFFTYSADYPEKVLLATIRFLGKSLCTGCTIYKKFVSALGTRADDQRRNHERKDTKERQRKVETSRSWIFEYGGSIKSQGVENVLADESYVPARNAFSTRLFGLGFNFFSMFVPDLLHEFELGVWKAVFIHLMRILYSCGENYIQKLNKRYRQVQTFGRSTIRRFSTNASAMKKLAARDYENLLQCSMPVFEGLLPNQKHDAMLQDLLFILCTWHAYAKLRMHTMSSLTGLKATTRSLGQALRDFSKKLCPKYDTKELPKEEAARARRARKSKGKGKASSSTTANTAAPSAKVFNMFTFKLHHLGHYLKAIWQYGPSSGYSTQTGELEHRRVKKFYARTNKGRKFEHQITRHQRRERILRRIANRVKNAASESAGSLSSQQYQYKRGATTHLVPFEDSESLQPILPELHHYISNGKNSPINIFQWIYDNNDDEALTRFVPKLKDHLLSRLLGHDDNSDESLYYTDEDRHHVRIIHDRMYKHKRCRVNYTSYDLRRCQDTMNPTSHADIMVLSGNEELDGHPFAYARILGVYHVDIKHTGPKSRSNLVHRMDFLWVRWFELDSTFVGGWETRRLHRLQFVESDSSAAFGFLDPSLILRGSHLISAFAHGTTTARLGPSIARVSGEKKMQDKDWNYYYVNMFVDRDMFVRYLGGGIGHQATNEYTADLRPNFEARDLFTGYKPGDNQLQVDSDSESDQSELEAMPSSLNHDKEYDIDNVDTEDEDWGYKSSNSSQDSESELEDPEVIVAEEAGAENEFDLDDLGPGDGEAAWESDDYEAEGYAEL</sequence>
<feature type="compositionally biased region" description="Pro residues" evidence="1">
    <location>
        <begin position="106"/>
        <end position="118"/>
    </location>
</feature>
<name>A0A8H7XX47_PSICU</name>
<feature type="region of interest" description="Disordered" evidence="1">
    <location>
        <begin position="795"/>
        <end position="824"/>
    </location>
</feature>
<dbReference type="EMBL" id="JAFIQS010000007">
    <property type="protein sequence ID" value="KAG5167551.1"/>
    <property type="molecule type" value="Genomic_DNA"/>
</dbReference>
<evidence type="ECO:0000313" key="2">
    <source>
        <dbReference type="EMBL" id="KAG5167551.1"/>
    </source>
</evidence>
<protein>
    <submittedName>
        <fullName evidence="2">Uncharacterized protein</fullName>
    </submittedName>
</protein>
<feature type="compositionally biased region" description="Basic residues" evidence="1">
    <location>
        <begin position="805"/>
        <end position="815"/>
    </location>
</feature>
<feature type="compositionally biased region" description="Acidic residues" evidence="1">
    <location>
        <begin position="1289"/>
        <end position="1322"/>
    </location>
</feature>
<feature type="compositionally biased region" description="Basic and acidic residues" evidence="1">
    <location>
        <begin position="89"/>
        <end position="105"/>
    </location>
</feature>
<feature type="compositionally biased region" description="Basic and acidic residues" evidence="1">
    <location>
        <begin position="795"/>
        <end position="804"/>
    </location>
</feature>
<feature type="compositionally biased region" description="Acidic residues" evidence="1">
    <location>
        <begin position="1253"/>
        <end position="1262"/>
    </location>
</feature>
<evidence type="ECO:0000256" key="1">
    <source>
        <dbReference type="SAM" id="MobiDB-lite"/>
    </source>
</evidence>
<dbReference type="Pfam" id="PF18759">
    <property type="entry name" value="Plavaka"/>
    <property type="match status" value="1"/>
</dbReference>
<dbReference type="InterPro" id="IPR041078">
    <property type="entry name" value="Plavaka"/>
</dbReference>
<feature type="region of interest" description="Disordered" evidence="1">
    <location>
        <begin position="1217"/>
        <end position="1322"/>
    </location>
</feature>